<accession>X0TG13</accession>
<sequence>MKELTQQQKSKLFRNLFTMIFSAPTQALLPTEVRVTIPHEDMNQTVYFTRVDHPKLRGYECALPGNHVIIMEQNPKSASVGAFYAQQKYPCAWIWIQKEPYPRLERKWLAFMIQRINGEVCIFAGKHIMRRVDAYLKADTAGQNSPPE</sequence>
<name>X0TG13_9ZZZZ</name>
<gene>
    <name evidence="1" type="ORF">S01H1_10873</name>
</gene>
<reference evidence="1" key="1">
    <citation type="journal article" date="2014" name="Front. Microbiol.">
        <title>High frequency of phylogenetically diverse reductive dehalogenase-homologous genes in deep subseafloor sedimentary metagenomes.</title>
        <authorList>
            <person name="Kawai M."/>
            <person name="Futagami T."/>
            <person name="Toyoda A."/>
            <person name="Takaki Y."/>
            <person name="Nishi S."/>
            <person name="Hori S."/>
            <person name="Arai W."/>
            <person name="Tsubouchi T."/>
            <person name="Morono Y."/>
            <person name="Uchiyama I."/>
            <person name="Ito T."/>
            <person name="Fujiyama A."/>
            <person name="Inagaki F."/>
            <person name="Takami H."/>
        </authorList>
    </citation>
    <scope>NUCLEOTIDE SEQUENCE</scope>
    <source>
        <strain evidence="1">Expedition CK06-06</strain>
    </source>
</reference>
<evidence type="ECO:0000313" key="1">
    <source>
        <dbReference type="EMBL" id="GAF75010.1"/>
    </source>
</evidence>
<organism evidence="1">
    <name type="scientific">marine sediment metagenome</name>
    <dbReference type="NCBI Taxonomy" id="412755"/>
    <lineage>
        <taxon>unclassified sequences</taxon>
        <taxon>metagenomes</taxon>
        <taxon>ecological metagenomes</taxon>
    </lineage>
</organism>
<comment type="caution">
    <text evidence="1">The sequence shown here is derived from an EMBL/GenBank/DDBJ whole genome shotgun (WGS) entry which is preliminary data.</text>
</comment>
<protein>
    <submittedName>
        <fullName evidence="1">Uncharacterized protein</fullName>
    </submittedName>
</protein>
<proteinExistence type="predicted"/>
<dbReference type="AlphaFoldDB" id="X0TG13"/>
<dbReference type="EMBL" id="BARS01005544">
    <property type="protein sequence ID" value="GAF75010.1"/>
    <property type="molecule type" value="Genomic_DNA"/>
</dbReference>